<evidence type="ECO:0000313" key="2">
    <source>
        <dbReference type="EMBL" id="OGK29874.1"/>
    </source>
</evidence>
<keyword evidence="1" id="KW-1133">Transmembrane helix</keyword>
<dbReference type="AlphaFoldDB" id="A0A1F7HFT7"/>
<keyword evidence="1" id="KW-0472">Membrane</keyword>
<evidence type="ECO:0000313" key="3">
    <source>
        <dbReference type="Proteomes" id="UP000178098"/>
    </source>
</evidence>
<organism evidence="2 3">
    <name type="scientific">Candidatus Roizmanbacteria bacterium RIFCSPHIGHO2_02_FULL_43_11</name>
    <dbReference type="NCBI Taxonomy" id="1802043"/>
    <lineage>
        <taxon>Bacteria</taxon>
        <taxon>Candidatus Roizmaniibacteriota</taxon>
    </lineage>
</organism>
<gene>
    <name evidence="2" type="ORF">A3D08_00840</name>
</gene>
<sequence length="153" mass="16564">MKIEYVITSVVGLFIFGYILDIVSGPFSLALTSPFAFLQASHVSTYPFTTVSITAKTLAIFITTVLIVQTISGAKYILGSAMFFIIAALMELYAIQQIATQSSLISLQWTLGISYAAVALLIPCFLYLVIGVVKAAHHNLTADPYGLDEDSRT</sequence>
<dbReference type="Proteomes" id="UP000178098">
    <property type="component" value="Unassembled WGS sequence"/>
</dbReference>
<proteinExistence type="predicted"/>
<reference evidence="2 3" key="1">
    <citation type="journal article" date="2016" name="Nat. Commun.">
        <title>Thousands of microbial genomes shed light on interconnected biogeochemical processes in an aquifer system.</title>
        <authorList>
            <person name="Anantharaman K."/>
            <person name="Brown C.T."/>
            <person name="Hug L.A."/>
            <person name="Sharon I."/>
            <person name="Castelle C.J."/>
            <person name="Probst A.J."/>
            <person name="Thomas B.C."/>
            <person name="Singh A."/>
            <person name="Wilkins M.J."/>
            <person name="Karaoz U."/>
            <person name="Brodie E.L."/>
            <person name="Williams K.H."/>
            <person name="Hubbard S.S."/>
            <person name="Banfield J.F."/>
        </authorList>
    </citation>
    <scope>NUCLEOTIDE SEQUENCE [LARGE SCALE GENOMIC DNA]</scope>
</reference>
<name>A0A1F7HFT7_9BACT</name>
<feature type="transmembrane region" description="Helical" evidence="1">
    <location>
        <begin position="107"/>
        <end position="130"/>
    </location>
</feature>
<protein>
    <submittedName>
        <fullName evidence="2">Uncharacterized protein</fullName>
    </submittedName>
</protein>
<keyword evidence="1" id="KW-0812">Transmembrane</keyword>
<evidence type="ECO:0000256" key="1">
    <source>
        <dbReference type="SAM" id="Phobius"/>
    </source>
</evidence>
<comment type="caution">
    <text evidence="2">The sequence shown here is derived from an EMBL/GenBank/DDBJ whole genome shotgun (WGS) entry which is preliminary data.</text>
</comment>
<dbReference type="EMBL" id="MFZT01000038">
    <property type="protein sequence ID" value="OGK29874.1"/>
    <property type="molecule type" value="Genomic_DNA"/>
</dbReference>
<feature type="transmembrane region" description="Helical" evidence="1">
    <location>
        <begin position="7"/>
        <end position="28"/>
    </location>
</feature>
<feature type="transmembrane region" description="Helical" evidence="1">
    <location>
        <begin position="48"/>
        <end position="69"/>
    </location>
</feature>
<feature type="transmembrane region" description="Helical" evidence="1">
    <location>
        <begin position="76"/>
        <end position="95"/>
    </location>
</feature>
<accession>A0A1F7HFT7</accession>